<gene>
    <name evidence="1" type="ORF">RFI_36375</name>
</gene>
<sequence length="149" mass="17238">MTQESSPEEKKEDVVISRKVKKTHCSVAMAAEKSGSREKNVKLVRKYVFIAIEKATTLGEYSMESGSNWWRKTGRQEEEYGKDEDKKGNLKTISRWICLKKQKNSSARFTEFVYVLALQTASGNFAYLQTRNRTRQSKNKQVCGNIQQW</sequence>
<keyword evidence="2" id="KW-1185">Reference proteome</keyword>
<proteinExistence type="predicted"/>
<evidence type="ECO:0000313" key="1">
    <source>
        <dbReference type="EMBL" id="ETO01065.1"/>
    </source>
</evidence>
<reference evidence="1 2" key="1">
    <citation type="journal article" date="2013" name="Curr. Biol.">
        <title>The Genome of the Foraminiferan Reticulomyxa filosa.</title>
        <authorList>
            <person name="Glockner G."/>
            <person name="Hulsmann N."/>
            <person name="Schleicher M."/>
            <person name="Noegel A.A."/>
            <person name="Eichinger L."/>
            <person name="Gallinger C."/>
            <person name="Pawlowski J."/>
            <person name="Sierra R."/>
            <person name="Euteneuer U."/>
            <person name="Pillet L."/>
            <person name="Moustafa A."/>
            <person name="Platzer M."/>
            <person name="Groth M."/>
            <person name="Szafranski K."/>
            <person name="Schliwa M."/>
        </authorList>
    </citation>
    <scope>NUCLEOTIDE SEQUENCE [LARGE SCALE GENOMIC DNA]</scope>
</reference>
<dbReference type="AlphaFoldDB" id="X6LK14"/>
<dbReference type="Proteomes" id="UP000023152">
    <property type="component" value="Unassembled WGS sequence"/>
</dbReference>
<name>X6LK14_RETFI</name>
<dbReference type="EMBL" id="ASPP01039341">
    <property type="protein sequence ID" value="ETO01065.1"/>
    <property type="molecule type" value="Genomic_DNA"/>
</dbReference>
<accession>X6LK14</accession>
<evidence type="ECO:0000313" key="2">
    <source>
        <dbReference type="Proteomes" id="UP000023152"/>
    </source>
</evidence>
<protein>
    <submittedName>
        <fullName evidence="1">Uncharacterized protein</fullName>
    </submittedName>
</protein>
<organism evidence="1 2">
    <name type="scientific">Reticulomyxa filosa</name>
    <dbReference type="NCBI Taxonomy" id="46433"/>
    <lineage>
        <taxon>Eukaryota</taxon>
        <taxon>Sar</taxon>
        <taxon>Rhizaria</taxon>
        <taxon>Retaria</taxon>
        <taxon>Foraminifera</taxon>
        <taxon>Monothalamids</taxon>
        <taxon>Reticulomyxidae</taxon>
        <taxon>Reticulomyxa</taxon>
    </lineage>
</organism>
<comment type="caution">
    <text evidence="1">The sequence shown here is derived from an EMBL/GenBank/DDBJ whole genome shotgun (WGS) entry which is preliminary data.</text>
</comment>